<name>A0A1I7ZJW2_9BILA</name>
<comment type="similarity">
    <text evidence="1">Belongs to the bystin family.</text>
</comment>
<proteinExistence type="inferred from homology"/>
<evidence type="ECO:0000313" key="3">
    <source>
        <dbReference type="Proteomes" id="UP000095287"/>
    </source>
</evidence>
<evidence type="ECO:0000256" key="2">
    <source>
        <dbReference type="SAM" id="MobiDB-lite"/>
    </source>
</evidence>
<evidence type="ECO:0000313" key="4">
    <source>
        <dbReference type="WBParaSite" id="L893_g26915.t1"/>
    </source>
</evidence>
<protein>
    <submittedName>
        <fullName evidence="4">Bystin</fullName>
    </submittedName>
</protein>
<dbReference type="Proteomes" id="UP000095287">
    <property type="component" value="Unplaced"/>
</dbReference>
<keyword evidence="3" id="KW-1185">Reference proteome</keyword>
<dbReference type="WBParaSite" id="L893_g26915.t1">
    <property type="protein sequence ID" value="L893_g26915.t1"/>
    <property type="gene ID" value="L893_g26915"/>
</dbReference>
<accession>A0A1I7ZJW2</accession>
<dbReference type="GO" id="GO:0030515">
    <property type="term" value="F:snoRNA binding"/>
    <property type="evidence" value="ECO:0007669"/>
    <property type="project" value="TreeGrafter"/>
</dbReference>
<sequence length="297" mass="34398">MGKKNRCRTAKGDQVSESLPLDQQVERSNVARPRGVPRVKKQTLKRDREPDQYISEDLSAKILKTARAQKRSEEAEDKPAEAAFTIGRARQQSLGGISMGDVSDFEEEEEVIEYDDEIVQLDPEDEKAMEMFLLKREDAPKTRTLFDIIQDKIEQKKMEIETQMSQADNTQIRDMDPQVEQMFRDIGVVLTRYRSGKIPKAFKVIPNMVNWEQVLYLTNPDKWSAAAMYQATRLFASNLNPKMCQRFYNLVLLPRLRDDIDEYKKLNFHLYQALHKSLYKPAAFFKGILLPLIESGT</sequence>
<dbReference type="Pfam" id="PF05291">
    <property type="entry name" value="Bystin"/>
    <property type="match status" value="1"/>
</dbReference>
<feature type="region of interest" description="Disordered" evidence="2">
    <location>
        <begin position="1"/>
        <end position="52"/>
    </location>
</feature>
<dbReference type="GO" id="GO:0005730">
    <property type="term" value="C:nucleolus"/>
    <property type="evidence" value="ECO:0007669"/>
    <property type="project" value="TreeGrafter"/>
</dbReference>
<dbReference type="PANTHER" id="PTHR12821:SF0">
    <property type="entry name" value="BYSTIN"/>
    <property type="match status" value="1"/>
</dbReference>
<reference evidence="4" key="1">
    <citation type="submission" date="2016-11" db="UniProtKB">
        <authorList>
            <consortium name="WormBaseParasite"/>
        </authorList>
    </citation>
    <scope>IDENTIFICATION</scope>
</reference>
<organism evidence="3 4">
    <name type="scientific">Steinernema glaseri</name>
    <dbReference type="NCBI Taxonomy" id="37863"/>
    <lineage>
        <taxon>Eukaryota</taxon>
        <taxon>Metazoa</taxon>
        <taxon>Ecdysozoa</taxon>
        <taxon>Nematoda</taxon>
        <taxon>Chromadorea</taxon>
        <taxon>Rhabditida</taxon>
        <taxon>Tylenchina</taxon>
        <taxon>Panagrolaimomorpha</taxon>
        <taxon>Strongyloidoidea</taxon>
        <taxon>Steinernematidae</taxon>
        <taxon>Steinernema</taxon>
    </lineage>
</organism>
<dbReference type="AlphaFoldDB" id="A0A1I7ZJW2"/>
<dbReference type="GO" id="GO:0006364">
    <property type="term" value="P:rRNA processing"/>
    <property type="evidence" value="ECO:0007669"/>
    <property type="project" value="TreeGrafter"/>
</dbReference>
<dbReference type="GO" id="GO:0030688">
    <property type="term" value="C:preribosome, small subunit precursor"/>
    <property type="evidence" value="ECO:0007669"/>
    <property type="project" value="TreeGrafter"/>
</dbReference>
<dbReference type="GO" id="GO:0005737">
    <property type="term" value="C:cytoplasm"/>
    <property type="evidence" value="ECO:0007669"/>
    <property type="project" value="TreeGrafter"/>
</dbReference>
<dbReference type="PANTHER" id="PTHR12821">
    <property type="entry name" value="BYSTIN"/>
    <property type="match status" value="1"/>
</dbReference>
<dbReference type="InterPro" id="IPR007955">
    <property type="entry name" value="Bystin"/>
</dbReference>
<evidence type="ECO:0000256" key="1">
    <source>
        <dbReference type="ARBA" id="ARBA00007114"/>
    </source>
</evidence>